<dbReference type="AlphaFoldDB" id="A0A915HVX0"/>
<dbReference type="WBParaSite" id="nRc.2.0.1.t06049-RA">
    <property type="protein sequence ID" value="nRc.2.0.1.t06049-RA"/>
    <property type="gene ID" value="nRc.2.0.1.g06049"/>
</dbReference>
<sequence length="122" mass="12411">MGHLRIMAMNGSRTITITDFLAVRRGRATWSLESSSLDGGSAEVVNSSSSSSWSSPEFNSSSIAATAADALADSRVVVASAFAAATDNSNVSSSSSVLPAANFITIPASRGFSAAITLICGF</sequence>
<evidence type="ECO:0000313" key="1">
    <source>
        <dbReference type="Proteomes" id="UP000887565"/>
    </source>
</evidence>
<reference evidence="2" key="1">
    <citation type="submission" date="2022-11" db="UniProtKB">
        <authorList>
            <consortium name="WormBaseParasite"/>
        </authorList>
    </citation>
    <scope>IDENTIFICATION</scope>
</reference>
<organism evidence="1 2">
    <name type="scientific">Romanomermis culicivorax</name>
    <name type="common">Nematode worm</name>
    <dbReference type="NCBI Taxonomy" id="13658"/>
    <lineage>
        <taxon>Eukaryota</taxon>
        <taxon>Metazoa</taxon>
        <taxon>Ecdysozoa</taxon>
        <taxon>Nematoda</taxon>
        <taxon>Enoplea</taxon>
        <taxon>Dorylaimia</taxon>
        <taxon>Mermithida</taxon>
        <taxon>Mermithoidea</taxon>
        <taxon>Mermithidae</taxon>
        <taxon>Romanomermis</taxon>
    </lineage>
</organism>
<proteinExistence type="predicted"/>
<evidence type="ECO:0000313" key="2">
    <source>
        <dbReference type="WBParaSite" id="nRc.2.0.1.t06049-RA"/>
    </source>
</evidence>
<keyword evidence="1" id="KW-1185">Reference proteome</keyword>
<name>A0A915HVX0_ROMCU</name>
<dbReference type="Proteomes" id="UP000887565">
    <property type="component" value="Unplaced"/>
</dbReference>
<protein>
    <submittedName>
        <fullName evidence="2">Uncharacterized protein</fullName>
    </submittedName>
</protein>
<accession>A0A915HVX0</accession>